<dbReference type="PANTHER" id="PTHR43649">
    <property type="entry name" value="ARABINOSE-BINDING PROTEIN-RELATED"/>
    <property type="match status" value="1"/>
</dbReference>
<dbReference type="Gene3D" id="3.40.190.10">
    <property type="entry name" value="Periplasmic binding protein-like II"/>
    <property type="match status" value="1"/>
</dbReference>
<gene>
    <name evidence="1" type="ORF">EV191_11949</name>
</gene>
<sequence>MSEPPRNPRGAAPPLLTRRAALGGLTALGLGSLGTGALTSCAPSNADELAFWNFIGPGGTSQEQSDWIQRLAAAWNADHRPKVRLRYVPNADYLNGPTLQTAFSANHGPDVFMLSPGDFLRYHNAGVLADLTPYLNATVRADYLPGALDSRTFEGRVYGLPMESEPLALFYSTEAFERAGLSAADVPRTWDQLLDVADKLTTARRFGLVVETNPGYYQNFTWYPFMWMGGGSPLAADQRRSTFDSKATVAALRLWQEAINRGLAPGRPQGSGGNDSISNLAAGYCAMQQVGIWAIGEIAELAPDFRYGVAPLPVPEGGEELTCAGGWALCANAKGRDPDAAARFVAWALGGSDAACIERSRQWNTKVKMTIPVRDSVRRAAQRQGDFENPAYRLFVDRIAPKAVGEPRYPVEIYRTISDTLQACQLDNADPAASAAQATEAIDTFLSTYDGAPIQ</sequence>
<dbReference type="PROSITE" id="PS51318">
    <property type="entry name" value="TAT"/>
    <property type="match status" value="1"/>
</dbReference>
<dbReference type="AlphaFoldDB" id="A0A4R2Q9G1"/>
<dbReference type="RefSeq" id="WP_132880391.1">
    <property type="nucleotide sequence ID" value="NZ_SLXQ01000019.1"/>
</dbReference>
<evidence type="ECO:0000313" key="1">
    <source>
        <dbReference type="EMBL" id="TCP44764.1"/>
    </source>
</evidence>
<dbReference type="SUPFAM" id="SSF53850">
    <property type="entry name" value="Periplasmic binding protein-like II"/>
    <property type="match status" value="1"/>
</dbReference>
<dbReference type="EMBL" id="SLXQ01000019">
    <property type="protein sequence ID" value="TCP44764.1"/>
    <property type="molecule type" value="Genomic_DNA"/>
</dbReference>
<accession>A0A4R2Q9G1</accession>
<proteinExistence type="predicted"/>
<evidence type="ECO:0000313" key="2">
    <source>
        <dbReference type="Proteomes" id="UP000294911"/>
    </source>
</evidence>
<dbReference type="CDD" id="cd13585">
    <property type="entry name" value="PBP2_TMBP_like"/>
    <property type="match status" value="1"/>
</dbReference>
<dbReference type="InterPro" id="IPR006311">
    <property type="entry name" value="TAT_signal"/>
</dbReference>
<dbReference type="OrthoDB" id="9780991at2"/>
<reference evidence="1 2" key="1">
    <citation type="submission" date="2019-03" db="EMBL/GenBank/DDBJ databases">
        <title>Genomic Encyclopedia of Type Strains, Phase IV (KMG-IV): sequencing the most valuable type-strain genomes for metagenomic binning, comparative biology and taxonomic classification.</title>
        <authorList>
            <person name="Goeker M."/>
        </authorList>
    </citation>
    <scope>NUCLEOTIDE SEQUENCE [LARGE SCALE GENOMIC DNA]</scope>
    <source>
        <strain evidence="1 2">DSM 45765</strain>
    </source>
</reference>
<organism evidence="1 2">
    <name type="scientific">Tamaricihabitans halophyticus</name>
    <dbReference type="NCBI Taxonomy" id="1262583"/>
    <lineage>
        <taxon>Bacteria</taxon>
        <taxon>Bacillati</taxon>
        <taxon>Actinomycetota</taxon>
        <taxon>Actinomycetes</taxon>
        <taxon>Pseudonocardiales</taxon>
        <taxon>Pseudonocardiaceae</taxon>
        <taxon>Tamaricihabitans</taxon>
    </lineage>
</organism>
<dbReference type="Pfam" id="PF01547">
    <property type="entry name" value="SBP_bac_1"/>
    <property type="match status" value="1"/>
</dbReference>
<dbReference type="InterPro" id="IPR050490">
    <property type="entry name" value="Bact_solute-bd_prot1"/>
</dbReference>
<dbReference type="InterPro" id="IPR006059">
    <property type="entry name" value="SBP"/>
</dbReference>
<dbReference type="Proteomes" id="UP000294911">
    <property type="component" value="Unassembled WGS sequence"/>
</dbReference>
<dbReference type="PANTHER" id="PTHR43649:SF12">
    <property type="entry name" value="DIACETYLCHITOBIOSE BINDING PROTEIN DASA"/>
    <property type="match status" value="1"/>
</dbReference>
<comment type="caution">
    <text evidence="1">The sequence shown here is derived from an EMBL/GenBank/DDBJ whole genome shotgun (WGS) entry which is preliminary data.</text>
</comment>
<keyword evidence="2" id="KW-1185">Reference proteome</keyword>
<protein>
    <submittedName>
        <fullName evidence="1">Carbohydrate ABC transporter substrate-binding protein (CUT1 family)</fullName>
    </submittedName>
</protein>
<name>A0A4R2Q9G1_9PSEU</name>